<keyword evidence="7" id="KW-0255">Endonuclease</keyword>
<dbReference type="CDD" id="cd00085">
    <property type="entry name" value="HNHc"/>
    <property type="match status" value="1"/>
</dbReference>
<dbReference type="GO" id="GO:0004519">
    <property type="term" value="F:endonuclease activity"/>
    <property type="evidence" value="ECO:0007669"/>
    <property type="project" value="UniProtKB-KW"/>
</dbReference>
<evidence type="ECO:0000313" key="8">
    <source>
        <dbReference type="Proteomes" id="UP001552502"/>
    </source>
</evidence>
<dbReference type="InterPro" id="IPR003615">
    <property type="entry name" value="HNH_nuc"/>
</dbReference>
<gene>
    <name evidence="7" type="ORF">MRBLBA1_002028</name>
</gene>
<keyword evidence="2" id="KW-0378">Hydrolase</keyword>
<evidence type="ECO:0000256" key="4">
    <source>
        <dbReference type="ARBA" id="ARBA00040194"/>
    </source>
</evidence>
<dbReference type="Pfam" id="PF01844">
    <property type="entry name" value="HNH"/>
    <property type="match status" value="1"/>
</dbReference>
<organism evidence="7 8">
    <name type="scientific">Bacillus proteolyticus</name>
    <dbReference type="NCBI Taxonomy" id="2026192"/>
    <lineage>
        <taxon>Bacteria</taxon>
        <taxon>Bacillati</taxon>
        <taxon>Bacillota</taxon>
        <taxon>Bacilli</taxon>
        <taxon>Bacillales</taxon>
        <taxon>Bacillaceae</taxon>
        <taxon>Bacillus</taxon>
        <taxon>Bacillus cereus group</taxon>
    </lineage>
</organism>
<evidence type="ECO:0000259" key="6">
    <source>
        <dbReference type="Pfam" id="PF01844"/>
    </source>
</evidence>
<feature type="region of interest" description="Disordered" evidence="5">
    <location>
        <begin position="78"/>
        <end position="104"/>
    </location>
</feature>
<sequence length="104" mass="12218">MAKEYAKKFYKSAAWKKCRDSYYKFRHGLCERCTVRTGKIVHHKHYITPENINDPEITLSFSNLELLCQDCHNREHHEKNSPVAEGVMFDENGDLIRSDRDGTN</sequence>
<dbReference type="RefSeq" id="WP_098890343.1">
    <property type="nucleotide sequence ID" value="NZ_JBEGIE010000024.1"/>
</dbReference>
<feature type="domain" description="HNH" evidence="6">
    <location>
        <begin position="30"/>
        <end position="78"/>
    </location>
</feature>
<dbReference type="Proteomes" id="UP001552502">
    <property type="component" value="Unassembled WGS sequence"/>
</dbReference>
<dbReference type="PANTHER" id="PTHR41286:SF1">
    <property type="entry name" value="HNH NUCLEASE YAJD-RELATED"/>
    <property type="match status" value="1"/>
</dbReference>
<comment type="caution">
    <text evidence="7">The sequence shown here is derived from an EMBL/GenBank/DDBJ whole genome shotgun (WGS) entry which is preliminary data.</text>
</comment>
<evidence type="ECO:0000256" key="1">
    <source>
        <dbReference type="ARBA" id="ARBA00022722"/>
    </source>
</evidence>
<feature type="compositionally biased region" description="Basic and acidic residues" evidence="5">
    <location>
        <begin position="94"/>
        <end position="104"/>
    </location>
</feature>
<name>A0ABV3IAQ2_9BACI</name>
<keyword evidence="8" id="KW-1185">Reference proteome</keyword>
<dbReference type="EMBL" id="JBEGIE010000024">
    <property type="protein sequence ID" value="MEV4911318.1"/>
    <property type="molecule type" value="Genomic_DNA"/>
</dbReference>
<evidence type="ECO:0000256" key="5">
    <source>
        <dbReference type="SAM" id="MobiDB-lite"/>
    </source>
</evidence>
<evidence type="ECO:0000256" key="3">
    <source>
        <dbReference type="ARBA" id="ARBA00038412"/>
    </source>
</evidence>
<reference evidence="7 8" key="1">
    <citation type="journal article" date="2023" name="Proc. Natl. Acad. Sci. U.S.A.">
        <title>Bacterial tolerance to host-exuded specialized metabolites structures the maize root microbiome.</title>
        <authorList>
            <person name="Thoenen L."/>
            <person name="Giroud C."/>
            <person name="Kreuzer M."/>
            <person name="Waelchli J."/>
            <person name="Gfeller V."/>
            <person name="Deslandes-Herold G."/>
            <person name="Mateo P."/>
            <person name="Robert C.A.M."/>
            <person name="Ahrens C.H."/>
            <person name="Rubio-Somoza I."/>
            <person name="Bruggmann R."/>
            <person name="Erb M."/>
            <person name="Schlaeppi K."/>
        </authorList>
    </citation>
    <scope>NUCLEOTIDE SEQUENCE [LARGE SCALE GENOMIC DNA]</scope>
    <source>
        <strain evidence="7 8">LBA1-1-1.1</strain>
    </source>
</reference>
<comment type="similarity">
    <text evidence="3">Belongs to the HNH nuclease family.</text>
</comment>
<dbReference type="PANTHER" id="PTHR41286">
    <property type="entry name" value="HNH NUCLEASE YAJD-RELATED"/>
    <property type="match status" value="1"/>
</dbReference>
<dbReference type="InterPro" id="IPR002711">
    <property type="entry name" value="HNH"/>
</dbReference>
<evidence type="ECO:0000313" key="7">
    <source>
        <dbReference type="EMBL" id="MEV4911318.1"/>
    </source>
</evidence>
<protein>
    <recommendedName>
        <fullName evidence="4">Putative HNH nuclease YajD</fullName>
    </recommendedName>
</protein>
<proteinExistence type="inferred from homology"/>
<accession>A0ABV3IAQ2</accession>
<evidence type="ECO:0000256" key="2">
    <source>
        <dbReference type="ARBA" id="ARBA00022801"/>
    </source>
</evidence>
<keyword evidence="1" id="KW-0540">Nuclease</keyword>